<organism evidence="2 3">
    <name type="scientific">Pristionchus entomophagus</name>
    <dbReference type="NCBI Taxonomy" id="358040"/>
    <lineage>
        <taxon>Eukaryota</taxon>
        <taxon>Metazoa</taxon>
        <taxon>Ecdysozoa</taxon>
        <taxon>Nematoda</taxon>
        <taxon>Chromadorea</taxon>
        <taxon>Rhabditida</taxon>
        <taxon>Rhabditina</taxon>
        <taxon>Diplogasteromorpha</taxon>
        <taxon>Diplogasteroidea</taxon>
        <taxon>Neodiplogasteridae</taxon>
        <taxon>Pristionchus</taxon>
    </lineage>
</organism>
<evidence type="ECO:0000313" key="2">
    <source>
        <dbReference type="EMBL" id="GMT08549.1"/>
    </source>
</evidence>
<sequence length="184" mass="20668">MEGKQPYSSEYHNPPQVIEALASPPSALQAEEFVGESYGPLGLSKKKNTNPDEASVKKFAGGVHDSIKKSDEKKKSLRTALRELTIHFFFLVIVCIIAFSTCSSSTYYFTNVINNLFTQTNAPSGNNFAAINGMDDIWEYMNNQLMTGLYWDLITNNDTNLLFTRNQSAEEAMIFYENRLLGQP</sequence>
<dbReference type="InterPro" id="IPR051223">
    <property type="entry name" value="Polycystin"/>
</dbReference>
<accession>A0AAV5UQF4</accession>
<name>A0AAV5UQF4_9BILA</name>
<evidence type="ECO:0000256" key="1">
    <source>
        <dbReference type="SAM" id="Phobius"/>
    </source>
</evidence>
<feature type="transmembrane region" description="Helical" evidence="1">
    <location>
        <begin position="84"/>
        <end position="109"/>
    </location>
</feature>
<dbReference type="GO" id="GO:0005262">
    <property type="term" value="F:calcium channel activity"/>
    <property type="evidence" value="ECO:0007669"/>
    <property type="project" value="TreeGrafter"/>
</dbReference>
<dbReference type="EMBL" id="BTSX01000114">
    <property type="protein sequence ID" value="GMT08549.1"/>
    <property type="molecule type" value="Genomic_DNA"/>
</dbReference>
<proteinExistence type="predicted"/>
<keyword evidence="3" id="KW-1185">Reference proteome</keyword>
<comment type="caution">
    <text evidence="2">The sequence shown here is derived from an EMBL/GenBank/DDBJ whole genome shotgun (WGS) entry which is preliminary data.</text>
</comment>
<dbReference type="Proteomes" id="UP001432027">
    <property type="component" value="Unassembled WGS sequence"/>
</dbReference>
<dbReference type="PANTHER" id="PTHR10877:SF183">
    <property type="entry name" value="AT14535P-RELATED"/>
    <property type="match status" value="1"/>
</dbReference>
<feature type="non-terminal residue" evidence="2">
    <location>
        <position position="184"/>
    </location>
</feature>
<dbReference type="PANTHER" id="PTHR10877">
    <property type="entry name" value="POLYCYSTIN FAMILY MEMBER"/>
    <property type="match status" value="1"/>
</dbReference>
<keyword evidence="1" id="KW-0812">Transmembrane</keyword>
<protein>
    <submittedName>
        <fullName evidence="2">Uncharacterized protein</fullName>
    </submittedName>
</protein>
<dbReference type="AlphaFoldDB" id="A0AAV5UQF4"/>
<dbReference type="GO" id="GO:0050982">
    <property type="term" value="P:detection of mechanical stimulus"/>
    <property type="evidence" value="ECO:0007669"/>
    <property type="project" value="TreeGrafter"/>
</dbReference>
<reference evidence="2" key="1">
    <citation type="submission" date="2023-10" db="EMBL/GenBank/DDBJ databases">
        <title>Genome assembly of Pristionchus species.</title>
        <authorList>
            <person name="Yoshida K."/>
            <person name="Sommer R.J."/>
        </authorList>
    </citation>
    <scope>NUCLEOTIDE SEQUENCE</scope>
    <source>
        <strain evidence="2">RS0144</strain>
    </source>
</reference>
<gene>
    <name evidence="2" type="ORF">PENTCL1PPCAC_30723</name>
</gene>
<evidence type="ECO:0000313" key="3">
    <source>
        <dbReference type="Proteomes" id="UP001432027"/>
    </source>
</evidence>
<keyword evidence="1" id="KW-0472">Membrane</keyword>
<dbReference type="GO" id="GO:0016020">
    <property type="term" value="C:membrane"/>
    <property type="evidence" value="ECO:0007669"/>
    <property type="project" value="TreeGrafter"/>
</dbReference>
<keyword evidence="1" id="KW-1133">Transmembrane helix</keyword>